<evidence type="ECO:0000313" key="3">
    <source>
        <dbReference type="EMBL" id="QEA07084.1"/>
    </source>
</evidence>
<reference evidence="3" key="1">
    <citation type="submission" date="2019-06" db="EMBL/GenBank/DDBJ databases">
        <authorList>
            <person name="Murdoch R.W."/>
            <person name="Fathepure B."/>
        </authorList>
    </citation>
    <scope>NUCLEOTIDE SEQUENCE</scope>
</reference>
<gene>
    <name evidence="3" type="ORF">KBTEX_03429</name>
</gene>
<dbReference type="GO" id="GO:0051607">
    <property type="term" value="P:defense response to virus"/>
    <property type="evidence" value="ECO:0007669"/>
    <property type="project" value="UniProtKB-KW"/>
</dbReference>
<evidence type="ECO:0000256" key="1">
    <source>
        <dbReference type="ARBA" id="ARBA00023118"/>
    </source>
</evidence>
<accession>A0A5B8RHV0</accession>
<proteinExistence type="predicted"/>
<dbReference type="EMBL" id="MN079200">
    <property type="protein sequence ID" value="QEA07084.1"/>
    <property type="molecule type" value="Genomic_DNA"/>
</dbReference>
<dbReference type="AlphaFoldDB" id="A0A5B8RHV0"/>
<dbReference type="InterPro" id="IPR013410">
    <property type="entry name" value="CRISPR-assoc_RAMP_Cmr4"/>
</dbReference>
<organism evidence="3">
    <name type="scientific">uncultured organism</name>
    <dbReference type="NCBI Taxonomy" id="155900"/>
    <lineage>
        <taxon>unclassified sequences</taxon>
        <taxon>environmental samples</taxon>
    </lineage>
</organism>
<dbReference type="PANTHER" id="PTHR36700">
    <property type="entry name" value="CRISPR SYSTEM CMR SUBUNIT CMR4"/>
    <property type="match status" value="1"/>
</dbReference>
<dbReference type="Pfam" id="PF03787">
    <property type="entry name" value="RAMPs"/>
    <property type="match status" value="1"/>
</dbReference>
<feature type="domain" description="CRISPR type III-associated protein" evidence="2">
    <location>
        <begin position="10"/>
        <end position="294"/>
    </location>
</feature>
<protein>
    <recommendedName>
        <fullName evidence="2">CRISPR type III-associated protein domain-containing protein</fullName>
    </recommendedName>
</protein>
<keyword evidence="1" id="KW-0051">Antiviral defense</keyword>
<name>A0A5B8RHV0_9ZZZZ</name>
<dbReference type="PANTHER" id="PTHR36700:SF1">
    <property type="entry name" value="CRISPR SYSTEM CMR SUBUNIT CMR4"/>
    <property type="match status" value="1"/>
</dbReference>
<sequence>MFEKTAALFLYCVSPVHMGAGSATGVIDSPIQREAHTGHPSFAGSGIKGAVRHGFGALGGDADKADQLFGPAPRSEKLHAGAVSFGDAQLVAFPVRARRQGYVYATCPMALSRLMRLLAATGISADWPVPEVPEGDCLTTAAGSEALVGDGGRLHLEVFEYAAQADSGIERIADWLAGSALGGDEGHRYFRDKLARDLVVLSDTDFDYFSRNATLVEPHVRIDPQTGTAAEGGLFYAENLPPESLLVAPLMASRERTGDGEMDAAAVMQQMQTALNGKRLLQLGGDATTGRGLVMTRIVEGEQ</sequence>
<dbReference type="InterPro" id="IPR005537">
    <property type="entry name" value="RAMP_III_fam"/>
</dbReference>
<dbReference type="NCBIfam" id="TIGR02580">
    <property type="entry name" value="cas_RAMP_Cmr4"/>
    <property type="match status" value="1"/>
</dbReference>
<evidence type="ECO:0000259" key="2">
    <source>
        <dbReference type="Pfam" id="PF03787"/>
    </source>
</evidence>